<keyword evidence="2" id="KW-1185">Reference proteome</keyword>
<dbReference type="InterPro" id="IPR016181">
    <property type="entry name" value="Acyl_CoA_acyltransferase"/>
</dbReference>
<keyword evidence="1" id="KW-0012">Acyltransferase</keyword>
<dbReference type="EMBL" id="BBRZ01000006">
    <property type="protein sequence ID" value="GAM54663.1"/>
    <property type="molecule type" value="Genomic_DNA"/>
</dbReference>
<accession>A0A0B8NU28</accession>
<dbReference type="AlphaFoldDB" id="A0A0B8NU28"/>
<sequence length="49" mass="5445">MIVDSRGRPIAIGRLYITADDDGQIRFMAVKKNRRSKGVGSLILVAWSL</sequence>
<organism evidence="1 2">
    <name type="scientific">Vibrio ishigakensis</name>
    <dbReference type="NCBI Taxonomy" id="1481914"/>
    <lineage>
        <taxon>Bacteria</taxon>
        <taxon>Pseudomonadati</taxon>
        <taxon>Pseudomonadota</taxon>
        <taxon>Gammaproteobacteria</taxon>
        <taxon>Vibrionales</taxon>
        <taxon>Vibrionaceae</taxon>
        <taxon>Vibrio</taxon>
    </lineage>
</organism>
<gene>
    <name evidence="1" type="ORF">JCM19231_3751</name>
</gene>
<evidence type="ECO:0000313" key="1">
    <source>
        <dbReference type="EMBL" id="GAM54663.1"/>
    </source>
</evidence>
<dbReference type="GO" id="GO:0008870">
    <property type="term" value="F:galactoside O-acetyltransferase activity"/>
    <property type="evidence" value="ECO:0007669"/>
    <property type="project" value="UniProtKB-EC"/>
</dbReference>
<dbReference type="Proteomes" id="UP000031671">
    <property type="component" value="Unassembled WGS sequence"/>
</dbReference>
<evidence type="ECO:0000313" key="2">
    <source>
        <dbReference type="Proteomes" id="UP000031671"/>
    </source>
</evidence>
<reference evidence="1 2" key="1">
    <citation type="submission" date="2015-01" db="EMBL/GenBank/DDBJ databases">
        <title>Vibrio sp. C1 JCM 19231 whole genome shotgun sequence.</title>
        <authorList>
            <person name="Sawabe T."/>
            <person name="Meirelles P."/>
            <person name="Feng G."/>
            <person name="Sayaka M."/>
            <person name="Hattori M."/>
            <person name="Ohkuma M."/>
        </authorList>
    </citation>
    <scope>NUCLEOTIDE SEQUENCE [LARGE SCALE GENOMIC DNA]</scope>
    <source>
        <strain evidence="2">JCM 19231</strain>
    </source>
</reference>
<comment type="caution">
    <text evidence="1">The sequence shown here is derived from an EMBL/GenBank/DDBJ whole genome shotgun (WGS) entry which is preliminary data.</text>
</comment>
<dbReference type="Gene3D" id="3.40.630.30">
    <property type="match status" value="1"/>
</dbReference>
<proteinExistence type="predicted"/>
<protein>
    <submittedName>
        <fullName evidence="1">Galactoside O-acetyltransferase</fullName>
        <ecNumber evidence="1">2.3.1.18</ecNumber>
    </submittedName>
</protein>
<name>A0A0B8NU28_9VIBR</name>
<dbReference type="SUPFAM" id="SSF55729">
    <property type="entry name" value="Acyl-CoA N-acyltransferases (Nat)"/>
    <property type="match status" value="1"/>
</dbReference>
<dbReference type="EC" id="2.3.1.18" evidence="1"/>
<keyword evidence="1" id="KW-0808">Transferase</keyword>
<reference evidence="1 2" key="2">
    <citation type="submission" date="2015-01" db="EMBL/GenBank/DDBJ databases">
        <authorList>
            <consortium name="NBRP consortium"/>
            <person name="Sawabe T."/>
            <person name="Meirelles P."/>
            <person name="Feng G."/>
            <person name="Sayaka M."/>
            <person name="Hattori M."/>
            <person name="Ohkuma M."/>
        </authorList>
    </citation>
    <scope>NUCLEOTIDE SEQUENCE [LARGE SCALE GENOMIC DNA]</scope>
    <source>
        <strain evidence="2">JCM 19231</strain>
    </source>
</reference>